<sequence length="953" mass="101961">MNKIYTNGLFALDLERSVPFPENMDVRDLMSSFLESVRDRTGTDCHVDADQGLVVLSGSCLSSVSKAEEMVFSAAFESDGFVDFERSTAPRNNPTALAFEASPHPVFSVSITDLHKATNPKPNPDGMVAQSSELSHSEMTWATCDPPSPVGGPLTSPGVHTSEQMGPLLQQLAAAREAAQQFQGPPPFDTIKVHFELGTQLFYHRIGGVPGDCFLLGGPVPIEFVKSAKVGAGEDLQLIFSNHVAPSVCGAVEAHLLSRGFRHVASRQQLSLHVSNVEDLTSARISFLVFDSGTGKRLQIRSVNSGASELFSLSMISPGGSPDHRLSLRASSDLAGNEPGGLGPEVWEYARMCVDRAAAPVHNFVVENARFKIKRVFEGRLLQCESAKRPVQSVKPIPLARAEKRKSGQHGNAESPVIQRTKTEPEGFENGKNQASSKPVKKDNGVGQRDSIVVKRVCFEKVAFEKRAAGKERRNGKLGGPLAGQERADLPERLPRVASWNGGRTENQSIACDRKPAMYAKGLPRVASWNGAEAEKESLPRVRILAVLGRGLRRLASPAKLRNGGGRESRNGARAESTGKRSAVGGTVAVNGPENQPPQRSERKRVHGYEIGPMEALTLSGEEEEEETGSDGRRLLAEKSVAEFPLSGTEAEADSEAEADAEAEVEEGILVRVTFSSVVDENGCHLEIAGTLPELNAGAPTRVSDLEALAAFCESLCEMVDFVCGKCQTVLADLEGTAIIDEGPSARHVGILPAPPASECGVQIVPATDERNPKPPRDGIAEVILCRNGHFVGSRVPALKERGAPTDLFLDGTLTFARAQGGAPGGQDDASAQEEGARAQEEGARASGDDAAARQEGQPGGLLLVREWKRTVCASNHLQGTNEGVTRVTPRAGQKDAPSRPSDCPDLRKKGSGGNLGAVRAEEIWPWYKWALGDSSAVSKRGAESQDWRRSDS</sequence>
<keyword evidence="3" id="KW-1185">Reference proteome</keyword>
<feature type="compositionally biased region" description="Basic and acidic residues" evidence="1">
    <location>
        <begin position="893"/>
        <end position="909"/>
    </location>
</feature>
<accession>A0A1Y1HTK8</accession>
<evidence type="ECO:0000256" key="1">
    <source>
        <dbReference type="SAM" id="MobiDB-lite"/>
    </source>
</evidence>
<feature type="compositionally biased region" description="Basic and acidic residues" evidence="1">
    <location>
        <begin position="835"/>
        <end position="853"/>
    </location>
</feature>
<organism evidence="2 3">
    <name type="scientific">Klebsormidium nitens</name>
    <name type="common">Green alga</name>
    <name type="synonym">Ulothrix nitens</name>
    <dbReference type="NCBI Taxonomy" id="105231"/>
    <lineage>
        <taxon>Eukaryota</taxon>
        <taxon>Viridiplantae</taxon>
        <taxon>Streptophyta</taxon>
        <taxon>Klebsormidiophyceae</taxon>
        <taxon>Klebsormidiales</taxon>
        <taxon>Klebsormidiaceae</taxon>
        <taxon>Klebsormidium</taxon>
    </lineage>
</organism>
<reference evidence="2 3" key="1">
    <citation type="journal article" date="2014" name="Nat. Commun.">
        <title>Klebsormidium flaccidum genome reveals primary factors for plant terrestrial adaptation.</title>
        <authorList>
            <person name="Hori K."/>
            <person name="Maruyama F."/>
            <person name="Fujisawa T."/>
            <person name="Togashi T."/>
            <person name="Yamamoto N."/>
            <person name="Seo M."/>
            <person name="Sato S."/>
            <person name="Yamada T."/>
            <person name="Mori H."/>
            <person name="Tajima N."/>
            <person name="Moriyama T."/>
            <person name="Ikeuchi M."/>
            <person name="Watanabe M."/>
            <person name="Wada H."/>
            <person name="Kobayashi K."/>
            <person name="Saito M."/>
            <person name="Masuda T."/>
            <person name="Sasaki-Sekimoto Y."/>
            <person name="Mashiguchi K."/>
            <person name="Awai K."/>
            <person name="Shimojima M."/>
            <person name="Masuda S."/>
            <person name="Iwai M."/>
            <person name="Nobusawa T."/>
            <person name="Narise T."/>
            <person name="Kondo S."/>
            <person name="Saito H."/>
            <person name="Sato R."/>
            <person name="Murakawa M."/>
            <person name="Ihara Y."/>
            <person name="Oshima-Yamada Y."/>
            <person name="Ohtaka K."/>
            <person name="Satoh M."/>
            <person name="Sonobe K."/>
            <person name="Ishii M."/>
            <person name="Ohtani R."/>
            <person name="Kanamori-Sato M."/>
            <person name="Honoki R."/>
            <person name="Miyazaki D."/>
            <person name="Mochizuki H."/>
            <person name="Umetsu J."/>
            <person name="Higashi K."/>
            <person name="Shibata D."/>
            <person name="Kamiya Y."/>
            <person name="Sato N."/>
            <person name="Nakamura Y."/>
            <person name="Tabata S."/>
            <person name="Ida S."/>
            <person name="Kurokawa K."/>
            <person name="Ohta H."/>
        </authorList>
    </citation>
    <scope>NUCLEOTIDE SEQUENCE [LARGE SCALE GENOMIC DNA]</scope>
    <source>
        <strain evidence="2 3">NIES-2285</strain>
    </source>
</reference>
<dbReference type="AlphaFoldDB" id="A0A1Y1HTK8"/>
<dbReference type="EMBL" id="DF237001">
    <property type="protein sequence ID" value="GAQ80341.1"/>
    <property type="molecule type" value="Genomic_DNA"/>
</dbReference>
<gene>
    <name evidence="2" type="ORF">KFL_000520110</name>
</gene>
<feature type="region of interest" description="Disordered" evidence="1">
    <location>
        <begin position="881"/>
        <end position="918"/>
    </location>
</feature>
<evidence type="ECO:0000313" key="3">
    <source>
        <dbReference type="Proteomes" id="UP000054558"/>
    </source>
</evidence>
<feature type="region of interest" description="Disordered" evidence="1">
    <location>
        <begin position="558"/>
        <end position="636"/>
    </location>
</feature>
<proteinExistence type="predicted"/>
<feature type="compositionally biased region" description="Basic and acidic residues" evidence="1">
    <location>
        <begin position="565"/>
        <end position="579"/>
    </location>
</feature>
<protein>
    <submittedName>
        <fullName evidence="2">Uncharacterized protein</fullName>
    </submittedName>
</protein>
<dbReference type="Proteomes" id="UP000054558">
    <property type="component" value="Unassembled WGS sequence"/>
</dbReference>
<feature type="region of interest" description="Disordered" evidence="1">
    <location>
        <begin position="395"/>
        <end position="446"/>
    </location>
</feature>
<feature type="region of interest" description="Disordered" evidence="1">
    <location>
        <begin position="819"/>
        <end position="860"/>
    </location>
</feature>
<evidence type="ECO:0000313" key="2">
    <source>
        <dbReference type="EMBL" id="GAQ80341.1"/>
    </source>
</evidence>
<name>A0A1Y1HTK8_KLENI</name>